<dbReference type="EMBL" id="CAJNOW010000120">
    <property type="protein sequence ID" value="CAF1241361.1"/>
    <property type="molecule type" value="Genomic_DNA"/>
</dbReference>
<evidence type="ECO:0000256" key="1">
    <source>
        <dbReference type="SAM" id="SignalP"/>
    </source>
</evidence>
<dbReference type="AlphaFoldDB" id="A0A814ZCV4"/>
<reference evidence="2" key="1">
    <citation type="submission" date="2021-02" db="EMBL/GenBank/DDBJ databases">
        <authorList>
            <person name="Nowell W R."/>
        </authorList>
    </citation>
    <scope>NUCLEOTIDE SEQUENCE</scope>
</reference>
<evidence type="ECO:0000313" key="2">
    <source>
        <dbReference type="EMBL" id="CAF1241361.1"/>
    </source>
</evidence>
<gene>
    <name evidence="5" type="ORF">BYL167_LOCUS16684</name>
    <name evidence="3" type="ORF">CJN711_LOCUS35550</name>
    <name evidence="2" type="ORF">KQP761_LOCUS1813</name>
    <name evidence="4" type="ORF">MBJ925_LOCUS39043</name>
</gene>
<protein>
    <submittedName>
        <fullName evidence="2">Uncharacterized protein</fullName>
    </submittedName>
</protein>
<dbReference type="Proteomes" id="UP000663855">
    <property type="component" value="Unassembled WGS sequence"/>
</dbReference>
<dbReference type="EMBL" id="CAJNOV010017212">
    <property type="protein sequence ID" value="CAF1603617.1"/>
    <property type="molecule type" value="Genomic_DNA"/>
</dbReference>
<comment type="caution">
    <text evidence="2">The sequence shown here is derived from an EMBL/GenBank/DDBJ whole genome shotgun (WGS) entry which is preliminary data.</text>
</comment>
<dbReference type="Proteomes" id="UP000663834">
    <property type="component" value="Unassembled WGS sequence"/>
</dbReference>
<feature type="chain" id="PRO_5036226671" evidence="1">
    <location>
        <begin position="23"/>
        <end position="94"/>
    </location>
</feature>
<keyword evidence="1" id="KW-0732">Signal</keyword>
<sequence>MKLWCMFVIFLIFTISTSFVYTEDSDAILNPQDNINEEPSNTDLSSASLMEQQRSIVKRSQRNANILYRYCRQSGQARQFCLKYAVQMVYATGH</sequence>
<organism evidence="2 6">
    <name type="scientific">Rotaria magnacalcarata</name>
    <dbReference type="NCBI Taxonomy" id="392030"/>
    <lineage>
        <taxon>Eukaryota</taxon>
        <taxon>Metazoa</taxon>
        <taxon>Spiralia</taxon>
        <taxon>Gnathifera</taxon>
        <taxon>Rotifera</taxon>
        <taxon>Eurotatoria</taxon>
        <taxon>Bdelloidea</taxon>
        <taxon>Philodinida</taxon>
        <taxon>Philodinidae</taxon>
        <taxon>Rotaria</taxon>
    </lineage>
</organism>
<dbReference type="EMBL" id="CAJNRE010021963">
    <property type="protein sequence ID" value="CAF2265696.1"/>
    <property type="molecule type" value="Genomic_DNA"/>
</dbReference>
<dbReference type="EMBL" id="CAJOBH010006426">
    <property type="protein sequence ID" value="CAF4055882.1"/>
    <property type="molecule type" value="Genomic_DNA"/>
</dbReference>
<feature type="signal peptide" evidence="1">
    <location>
        <begin position="1"/>
        <end position="22"/>
    </location>
</feature>
<evidence type="ECO:0000313" key="6">
    <source>
        <dbReference type="Proteomes" id="UP000663834"/>
    </source>
</evidence>
<accession>A0A814ZCV4</accession>
<proteinExistence type="predicted"/>
<evidence type="ECO:0000313" key="5">
    <source>
        <dbReference type="EMBL" id="CAF4055882.1"/>
    </source>
</evidence>
<evidence type="ECO:0000313" key="3">
    <source>
        <dbReference type="EMBL" id="CAF1603617.1"/>
    </source>
</evidence>
<evidence type="ECO:0000313" key="4">
    <source>
        <dbReference type="EMBL" id="CAF2265696.1"/>
    </source>
</evidence>
<name>A0A814ZCV4_9BILA</name>
<dbReference type="Proteomes" id="UP000681967">
    <property type="component" value="Unassembled WGS sequence"/>
</dbReference>
<dbReference type="OrthoDB" id="10012680at2759"/>
<dbReference type="Proteomes" id="UP000663824">
    <property type="component" value="Unassembled WGS sequence"/>
</dbReference>